<dbReference type="InterPro" id="IPR024674">
    <property type="entry name" value="HpaB/PvcC/4-BUDH_N"/>
</dbReference>
<keyword evidence="7" id="KW-1185">Reference proteome</keyword>
<reference evidence="6 7" key="1">
    <citation type="submission" date="2021-11" db="EMBL/GenBank/DDBJ databases">
        <title>Whole genome of Geoglobus acetivorans.</title>
        <authorList>
            <person name="Liu D."/>
        </authorList>
    </citation>
    <scope>NUCLEOTIDE SEQUENCE [LARGE SCALE GENOMIC DNA]</scope>
    <source>
        <strain evidence="6 7">SBH6</strain>
    </source>
</reference>
<dbReference type="GeneID" id="90449865"/>
<accession>A0ABZ3H1I4</accession>
<dbReference type="EMBL" id="CP087714">
    <property type="protein sequence ID" value="XAT63421.1"/>
    <property type="molecule type" value="Genomic_DNA"/>
</dbReference>
<evidence type="ECO:0000256" key="3">
    <source>
        <dbReference type="ARBA" id="ARBA00023002"/>
    </source>
</evidence>
<dbReference type="Pfam" id="PF11794">
    <property type="entry name" value="HpaB_N"/>
    <property type="match status" value="1"/>
</dbReference>
<dbReference type="SUPFAM" id="SSF56645">
    <property type="entry name" value="Acyl-CoA dehydrogenase NM domain-like"/>
    <property type="match status" value="1"/>
</dbReference>
<feature type="domain" description="HpaB/PvcC/4-BUDH N-terminal" evidence="5">
    <location>
        <begin position="4"/>
        <end position="257"/>
    </location>
</feature>
<dbReference type="Pfam" id="PF03241">
    <property type="entry name" value="HpaB"/>
    <property type="match status" value="1"/>
</dbReference>
<dbReference type="InterPro" id="IPR024719">
    <property type="entry name" value="HpaB/PvcC/4-BUDH_C"/>
</dbReference>
<evidence type="ECO:0000256" key="1">
    <source>
        <dbReference type="ARBA" id="ARBA00022630"/>
    </source>
</evidence>
<dbReference type="InterPro" id="IPR009100">
    <property type="entry name" value="AcylCoA_DH/oxidase_NM_dom_sf"/>
</dbReference>
<dbReference type="PIRSF" id="PIRSF000331">
    <property type="entry name" value="HpaA_HpaB"/>
    <property type="match status" value="1"/>
</dbReference>
<dbReference type="Gene3D" id="1.20.140.10">
    <property type="entry name" value="Butyryl-CoA Dehydrogenase, subunit A, domain 3"/>
    <property type="match status" value="1"/>
</dbReference>
<dbReference type="Gene3D" id="2.40.110.10">
    <property type="entry name" value="Butyryl-CoA Dehydrogenase, subunit A, domain 2"/>
    <property type="match status" value="1"/>
</dbReference>
<dbReference type="PANTHER" id="PTHR36117">
    <property type="entry name" value="4-HYDROXYPHENYLACETATE 3-MONOOXYGENASE-RELATED"/>
    <property type="match status" value="1"/>
</dbReference>
<gene>
    <name evidence="6" type="ORF">LPQ35_09185</name>
</gene>
<evidence type="ECO:0000259" key="5">
    <source>
        <dbReference type="Pfam" id="PF11794"/>
    </source>
</evidence>
<keyword evidence="1" id="KW-0285">Flavoprotein</keyword>
<feature type="domain" description="HpaB/PvcC/4-BUDH C-terminal" evidence="4">
    <location>
        <begin position="265"/>
        <end position="457"/>
    </location>
</feature>
<dbReference type="RefSeq" id="WP_203218969.1">
    <property type="nucleotide sequence ID" value="NZ_CP087714.1"/>
</dbReference>
<dbReference type="Gene3D" id="1.10.3140.10">
    <property type="entry name" value="4-hydroxybutyryl-coa dehydratase, domain 1"/>
    <property type="match status" value="1"/>
</dbReference>
<proteinExistence type="predicted"/>
<dbReference type="Proteomes" id="UP001492541">
    <property type="component" value="Chromosome"/>
</dbReference>
<dbReference type="InterPro" id="IPR036250">
    <property type="entry name" value="AcylCo_DH-like_C"/>
</dbReference>
<dbReference type="SUPFAM" id="SSF47203">
    <property type="entry name" value="Acyl-CoA dehydrogenase C-terminal domain-like"/>
    <property type="match status" value="1"/>
</dbReference>
<evidence type="ECO:0000313" key="6">
    <source>
        <dbReference type="EMBL" id="XAT63421.1"/>
    </source>
</evidence>
<dbReference type="PANTHER" id="PTHR36117:SF3">
    <property type="entry name" value="4-HYDROXYPHENYLACETATE 3-MONOOXYGENASE-RELATED"/>
    <property type="match status" value="1"/>
</dbReference>
<keyword evidence="3" id="KW-0560">Oxidoreductase</keyword>
<evidence type="ECO:0000313" key="7">
    <source>
        <dbReference type="Proteomes" id="UP001492541"/>
    </source>
</evidence>
<evidence type="ECO:0000256" key="2">
    <source>
        <dbReference type="ARBA" id="ARBA00022827"/>
    </source>
</evidence>
<protein>
    <submittedName>
        <fullName evidence="6">4-hydroxyphenylacetate 3-hydroxylase</fullName>
    </submittedName>
</protein>
<dbReference type="InterPro" id="IPR046373">
    <property type="entry name" value="Acyl-CoA_Oxase/DH_mid-dom_sf"/>
</dbReference>
<dbReference type="InterPro" id="IPR004925">
    <property type="entry name" value="HpaB/PvcC/4-BUDH"/>
</dbReference>
<evidence type="ECO:0000259" key="4">
    <source>
        <dbReference type="Pfam" id="PF03241"/>
    </source>
</evidence>
<keyword evidence="2" id="KW-0274">FAD</keyword>
<organism evidence="6 7">
    <name type="scientific">Geoglobus acetivorans</name>
    <dbReference type="NCBI Taxonomy" id="565033"/>
    <lineage>
        <taxon>Archaea</taxon>
        <taxon>Methanobacteriati</taxon>
        <taxon>Methanobacteriota</taxon>
        <taxon>Archaeoglobi</taxon>
        <taxon>Archaeoglobales</taxon>
        <taxon>Archaeoglobaceae</taxon>
        <taxon>Geoglobus</taxon>
    </lineage>
</organism>
<sequence length="461" mass="51381">MINGDEYIRRIKCYSRDMYVMGERVGFDHPNVEPVLKAISITYDLAKEKGYHTYSELVNREVNILNTCCRTPDDLIKRYDFQRELSMRLATCNYRCPGADAINAFMSVLEGDERDRFLGLLREIQENDYACTSALTDPKGDRSRRPSEQREMYVRVVEEREDGIIVEGAKIHQSGAFAADVNFFLPGQTFREGEEEFAVAFALKPEDRGVKYILQNTGMQAKQRDGGEFERGNPYGDRITCTVVLDRVFVPWERVFIYGDLKKVRELLTAFANSHRCVGAACKAGFVDSMTGAASLMIRANGLEKVQALRSKLGEMSAVSEGAYAIAVGAAVKGVEKNGVWLPDAIMANAGKVIGVEGFAKAMRHLADIAGGIPGTAPSEFDLRSEETGRYVEKYVRGAEDFSAEDRLRLIKFIEFWLTSSHYIGALHGGGSVSASVIFLQYMSDFSTKEDAVRKAINLKS</sequence>
<name>A0ABZ3H1I4_GEOAI</name>